<dbReference type="InterPro" id="IPR058532">
    <property type="entry name" value="YjbR/MT2646/Rv2570-like"/>
</dbReference>
<dbReference type="InterPro" id="IPR007351">
    <property type="entry name" value="YjbR"/>
</dbReference>
<name>A0A9D1SBG6_9BACT</name>
<reference evidence="1" key="2">
    <citation type="journal article" date="2021" name="PeerJ">
        <title>Extensive microbial diversity within the chicken gut microbiome revealed by metagenomics and culture.</title>
        <authorList>
            <person name="Gilroy R."/>
            <person name="Ravi A."/>
            <person name="Getino M."/>
            <person name="Pursley I."/>
            <person name="Horton D.L."/>
            <person name="Alikhan N.F."/>
            <person name="Baker D."/>
            <person name="Gharbi K."/>
            <person name="Hall N."/>
            <person name="Watson M."/>
            <person name="Adriaenssens E.M."/>
            <person name="Foster-Nyarko E."/>
            <person name="Jarju S."/>
            <person name="Secka A."/>
            <person name="Antonio M."/>
            <person name="Oren A."/>
            <person name="Chaudhuri R.R."/>
            <person name="La Ragione R."/>
            <person name="Hildebrand F."/>
            <person name="Pallen M.J."/>
        </authorList>
    </citation>
    <scope>NUCLEOTIDE SEQUENCE</scope>
    <source>
        <strain evidence="1">CHK158-818</strain>
    </source>
</reference>
<sequence>MNIEEVREYCLSLPEVSESFPFDEETLVFKVAGKIFLFLPLDAMPVFVMVKCDPVLAIELRERYAEVQPGYHLNKKYWNSIYLSERLDSELITSWIFHSYREVIKKLPQYKRKPLEEQIQ</sequence>
<dbReference type="PANTHER" id="PTHR35145:SF1">
    <property type="entry name" value="CYTOPLASMIC PROTEIN"/>
    <property type="match status" value="1"/>
</dbReference>
<dbReference type="Gene3D" id="3.90.1150.30">
    <property type="match status" value="1"/>
</dbReference>
<evidence type="ECO:0000313" key="1">
    <source>
        <dbReference type="EMBL" id="HIU54274.1"/>
    </source>
</evidence>
<gene>
    <name evidence="1" type="ORF">IAB03_00535</name>
</gene>
<accession>A0A9D1SBG6</accession>
<organism evidence="1 2">
    <name type="scientific">Candidatus Gallibacteroides avistercoris</name>
    <dbReference type="NCBI Taxonomy" id="2840833"/>
    <lineage>
        <taxon>Bacteria</taxon>
        <taxon>Pseudomonadati</taxon>
        <taxon>Bacteroidota</taxon>
        <taxon>Bacteroidia</taxon>
        <taxon>Bacteroidales</taxon>
        <taxon>Bacteroidaceae</taxon>
        <taxon>Bacteroidaceae incertae sedis</taxon>
        <taxon>Candidatus Gallibacteroides</taxon>
    </lineage>
</organism>
<reference evidence="1" key="1">
    <citation type="submission" date="2020-10" db="EMBL/GenBank/DDBJ databases">
        <authorList>
            <person name="Gilroy R."/>
        </authorList>
    </citation>
    <scope>NUCLEOTIDE SEQUENCE</scope>
    <source>
        <strain evidence="1">CHK158-818</strain>
    </source>
</reference>
<comment type="caution">
    <text evidence="1">The sequence shown here is derived from an EMBL/GenBank/DDBJ whole genome shotgun (WGS) entry which is preliminary data.</text>
</comment>
<dbReference type="SUPFAM" id="SSF142906">
    <property type="entry name" value="YjbR-like"/>
    <property type="match status" value="1"/>
</dbReference>
<dbReference type="InterPro" id="IPR038056">
    <property type="entry name" value="YjbR-like_sf"/>
</dbReference>
<dbReference type="GO" id="GO:0003677">
    <property type="term" value="F:DNA binding"/>
    <property type="evidence" value="ECO:0007669"/>
    <property type="project" value="UniProtKB-KW"/>
</dbReference>
<keyword evidence="1" id="KW-0238">DNA-binding</keyword>
<evidence type="ECO:0000313" key="2">
    <source>
        <dbReference type="Proteomes" id="UP000824112"/>
    </source>
</evidence>
<dbReference type="Pfam" id="PF04237">
    <property type="entry name" value="YjbR"/>
    <property type="match status" value="1"/>
</dbReference>
<dbReference type="Proteomes" id="UP000824112">
    <property type="component" value="Unassembled WGS sequence"/>
</dbReference>
<protein>
    <submittedName>
        <fullName evidence="1">MmcQ/YjbR family DNA-binding protein</fullName>
    </submittedName>
</protein>
<dbReference type="PANTHER" id="PTHR35145">
    <property type="entry name" value="CYTOPLASMIC PROTEIN-RELATED"/>
    <property type="match status" value="1"/>
</dbReference>
<proteinExistence type="predicted"/>
<dbReference type="EMBL" id="DVNA01000009">
    <property type="protein sequence ID" value="HIU54274.1"/>
    <property type="molecule type" value="Genomic_DNA"/>
</dbReference>
<dbReference type="AlphaFoldDB" id="A0A9D1SBG6"/>